<dbReference type="InterPro" id="IPR029070">
    <property type="entry name" value="Chitinase_insertion_sf"/>
</dbReference>
<sequence>MSSSRRHRPSRSNIMFTNAVYFPNYALYNGDTPAQLNYSCISLVYYAYARVTEAGHIMVSPSDHLSSTTTPGYINHDFHFQLGDEWTDANVPCDGARGALGSLLHLKQQHPHLQVVLSVGGTAFSAIYASVAASPVLRDNFARSALGLIEASGLDGIDINWAYPTDPHQAADFVALLAQVRMHFGEDRYYLTASLPGGIGELSMFDLQQVADCVDLINLAAYDFYGPWSARCGHHAQLYAVGKDEPSGASSVQYLMANGVPAKKILLGIPLYGRSFVGPHATGPGHKFVNVTEDASDSTFEYRDLPRPATRENVDKRVVAAQCVGGDGGFVSYDNPDTVRIKAAFCKQKSLGGLFYWGAPFDSKDSKRSLIAAGFRTLHGS</sequence>
<evidence type="ECO:0000313" key="5">
    <source>
        <dbReference type="Proteomes" id="UP001583186"/>
    </source>
</evidence>
<dbReference type="InterPro" id="IPR050314">
    <property type="entry name" value="Glycosyl_Hydrlase_18"/>
</dbReference>
<comment type="similarity">
    <text evidence="1">Belongs to the glycosyl hydrolase 18 family. Chitinase class V subfamily.</text>
</comment>
<dbReference type="PANTHER" id="PTHR11177">
    <property type="entry name" value="CHITINASE"/>
    <property type="match status" value="1"/>
</dbReference>
<keyword evidence="5" id="KW-1185">Reference proteome</keyword>
<proteinExistence type="inferred from homology"/>
<dbReference type="PROSITE" id="PS51910">
    <property type="entry name" value="GH18_2"/>
    <property type="match status" value="1"/>
</dbReference>
<dbReference type="InterPro" id="IPR011583">
    <property type="entry name" value="Chitinase_II/V-like_cat"/>
</dbReference>
<dbReference type="EMBL" id="JAWCUI010000044">
    <property type="protein sequence ID" value="KAL1892491.1"/>
    <property type="molecule type" value="Genomic_DNA"/>
</dbReference>
<reference evidence="4 5" key="1">
    <citation type="journal article" date="2024" name="IMA Fungus">
        <title>IMA Genome - F19 : A genome assembly and annotation guide to empower mycologists, including annotated draft genome sequences of Ceratocystis pirilliformis, Diaporthe australafricana, Fusarium ophioides, Paecilomyces lecythidis, and Sporothrix stenoceras.</title>
        <authorList>
            <person name="Aylward J."/>
            <person name="Wilson A.M."/>
            <person name="Visagie C.M."/>
            <person name="Spraker J."/>
            <person name="Barnes I."/>
            <person name="Buitendag C."/>
            <person name="Ceriani C."/>
            <person name="Del Mar Angel L."/>
            <person name="du Plessis D."/>
            <person name="Fuchs T."/>
            <person name="Gasser K."/>
            <person name="Kramer D."/>
            <person name="Li W."/>
            <person name="Munsamy K."/>
            <person name="Piso A."/>
            <person name="Price J.L."/>
            <person name="Sonnekus B."/>
            <person name="Thomas C."/>
            <person name="van der Nest A."/>
            <person name="van Dijk A."/>
            <person name="van Heerden A."/>
            <person name="van Vuuren N."/>
            <person name="Yilmaz N."/>
            <person name="Duong T.A."/>
            <person name="van der Merwe N.A."/>
            <person name="Wingfield M.J."/>
            <person name="Wingfield B.D."/>
        </authorList>
    </citation>
    <scope>NUCLEOTIDE SEQUENCE [LARGE SCALE GENOMIC DNA]</scope>
    <source>
        <strain evidence="4 5">CMW 5346</strain>
    </source>
</reference>
<dbReference type="Gene3D" id="3.20.20.80">
    <property type="entry name" value="Glycosidases"/>
    <property type="match status" value="1"/>
</dbReference>
<evidence type="ECO:0000256" key="2">
    <source>
        <dbReference type="ARBA" id="ARBA00012729"/>
    </source>
</evidence>
<organism evidence="4 5">
    <name type="scientific">Sporothrix stenoceras</name>
    <dbReference type="NCBI Taxonomy" id="5173"/>
    <lineage>
        <taxon>Eukaryota</taxon>
        <taxon>Fungi</taxon>
        <taxon>Dikarya</taxon>
        <taxon>Ascomycota</taxon>
        <taxon>Pezizomycotina</taxon>
        <taxon>Sordariomycetes</taxon>
        <taxon>Sordariomycetidae</taxon>
        <taxon>Ophiostomatales</taxon>
        <taxon>Ophiostomataceae</taxon>
        <taxon>Sporothrix</taxon>
    </lineage>
</organism>
<evidence type="ECO:0000259" key="3">
    <source>
        <dbReference type="PROSITE" id="PS51910"/>
    </source>
</evidence>
<dbReference type="SMART" id="SM00636">
    <property type="entry name" value="Glyco_18"/>
    <property type="match status" value="1"/>
</dbReference>
<dbReference type="InterPro" id="IPR001223">
    <property type="entry name" value="Glyco_hydro18_cat"/>
</dbReference>
<feature type="domain" description="GH18" evidence="3">
    <location>
        <begin position="16"/>
        <end position="381"/>
    </location>
</feature>
<dbReference type="EC" id="3.2.1.14" evidence="2"/>
<dbReference type="Gene3D" id="3.10.50.10">
    <property type="match status" value="1"/>
</dbReference>
<dbReference type="PANTHER" id="PTHR11177:SF228">
    <property type="entry name" value="CHITINASE"/>
    <property type="match status" value="1"/>
</dbReference>
<dbReference type="Pfam" id="PF00704">
    <property type="entry name" value="Glyco_hydro_18"/>
    <property type="match status" value="1"/>
</dbReference>
<evidence type="ECO:0000313" key="4">
    <source>
        <dbReference type="EMBL" id="KAL1892491.1"/>
    </source>
</evidence>
<gene>
    <name evidence="4" type="ORF">Sste5346_007001</name>
</gene>
<comment type="caution">
    <text evidence="4">The sequence shown here is derived from an EMBL/GenBank/DDBJ whole genome shotgun (WGS) entry which is preliminary data.</text>
</comment>
<protein>
    <recommendedName>
        <fullName evidence="2">chitinase</fullName>
        <ecNumber evidence="2">3.2.1.14</ecNumber>
    </recommendedName>
</protein>
<name>A0ABR3YVT5_9PEZI</name>
<accession>A0ABR3YVT5</accession>
<dbReference type="SUPFAM" id="SSF51445">
    <property type="entry name" value="(Trans)glycosidases"/>
    <property type="match status" value="1"/>
</dbReference>
<dbReference type="Proteomes" id="UP001583186">
    <property type="component" value="Unassembled WGS sequence"/>
</dbReference>
<dbReference type="InterPro" id="IPR017853">
    <property type="entry name" value="GH"/>
</dbReference>
<evidence type="ECO:0000256" key="1">
    <source>
        <dbReference type="ARBA" id="ARBA00008682"/>
    </source>
</evidence>